<protein>
    <submittedName>
        <fullName evidence="1">Protein kinase</fullName>
    </submittedName>
</protein>
<gene>
    <name evidence="1" type="ORF">F5876DRAFT_71281</name>
</gene>
<reference evidence="1" key="1">
    <citation type="submission" date="2022-09" db="EMBL/GenBank/DDBJ databases">
        <title>A Global Phylogenomic Analysis of the Shiitake Genus Lentinula.</title>
        <authorList>
            <consortium name="DOE Joint Genome Institute"/>
            <person name="Sierra-Patev S."/>
            <person name="Min B."/>
            <person name="Naranjo-Ortiz M."/>
            <person name="Looney B."/>
            <person name="Konkel Z."/>
            <person name="Slot J.C."/>
            <person name="Sakamoto Y."/>
            <person name="Steenwyk J.L."/>
            <person name="Rokas A."/>
            <person name="Carro J."/>
            <person name="Camarero S."/>
            <person name="Ferreira P."/>
            <person name="Molpeceres G."/>
            <person name="Ruiz-Duenas F.J."/>
            <person name="Serrano A."/>
            <person name="Henrissat B."/>
            <person name="Drula E."/>
            <person name="Hughes K.W."/>
            <person name="Mata J.L."/>
            <person name="Ishikawa N.K."/>
            <person name="Vargas-Isla R."/>
            <person name="Ushijima S."/>
            <person name="Smith C.A."/>
            <person name="Ahrendt S."/>
            <person name="Andreopoulos W."/>
            <person name="He G."/>
            <person name="Labutti K."/>
            <person name="Lipzen A."/>
            <person name="Ng V."/>
            <person name="Riley R."/>
            <person name="Sandor L."/>
            <person name="Barry K."/>
            <person name="Martinez A.T."/>
            <person name="Xiao Y."/>
            <person name="Gibbons J.G."/>
            <person name="Terashima K."/>
            <person name="Grigoriev I.V."/>
            <person name="Hibbett D.S."/>
        </authorList>
    </citation>
    <scope>NUCLEOTIDE SEQUENCE</scope>
    <source>
        <strain evidence="1">TMI1499</strain>
    </source>
</reference>
<accession>A0ACC1TFZ8</accession>
<keyword evidence="2" id="KW-1185">Reference proteome</keyword>
<feature type="non-terminal residue" evidence="1">
    <location>
        <position position="1"/>
    </location>
</feature>
<name>A0ACC1TFZ8_9AGAR</name>
<evidence type="ECO:0000313" key="1">
    <source>
        <dbReference type="EMBL" id="KAJ3803645.1"/>
    </source>
</evidence>
<dbReference type="EMBL" id="MU797117">
    <property type="protein sequence ID" value="KAJ3803645.1"/>
    <property type="molecule type" value="Genomic_DNA"/>
</dbReference>
<organism evidence="1 2">
    <name type="scientific">Lentinula aff. lateritia</name>
    <dbReference type="NCBI Taxonomy" id="2804960"/>
    <lineage>
        <taxon>Eukaryota</taxon>
        <taxon>Fungi</taxon>
        <taxon>Dikarya</taxon>
        <taxon>Basidiomycota</taxon>
        <taxon>Agaricomycotina</taxon>
        <taxon>Agaricomycetes</taxon>
        <taxon>Agaricomycetidae</taxon>
        <taxon>Agaricales</taxon>
        <taxon>Marasmiineae</taxon>
        <taxon>Omphalotaceae</taxon>
        <taxon>Lentinula</taxon>
    </lineage>
</organism>
<evidence type="ECO:0000313" key="2">
    <source>
        <dbReference type="Proteomes" id="UP001163835"/>
    </source>
</evidence>
<keyword evidence="1" id="KW-0418">Kinase</keyword>
<proteinExistence type="predicted"/>
<sequence length="398" mass="46115">AFNILDDEWKKLFMAMVCQLNKLSSEKLGLIPNLHSDKFDQLRDPEQFSYNFANDPQGLFDATYSFKGSDSVVHIVVIERVLYCAEGIIGRCSVVIEAESSGEHWVLNHLPKVIDSITLPYHEKEMVQGRLKAHLKDKYEERVMCVTVLEKLHPLSELVDPREFAQVFHNVLQIHQWCYECVRILHRNLSSGNIMFRCKDGKIYGVLNDFNLLSCVADMDKGPTSNQCTGTRPFMSCNLLCPTWNGGHLYRHDLESLFYIMLCLACRYEKPGVPIPDPRAYSKWFSGTNEEVYDNKNSFYTDHNEAFPIQPYFTHFRMWLHLIFRFLSAGYKARLSLEIESDIANYDLDILLALRDSLQDPELQECDWSTLNGHVTYVTFRRIMSSFQAQPLETCWSG</sequence>
<keyword evidence="1" id="KW-0808">Transferase</keyword>
<comment type="caution">
    <text evidence="1">The sequence shown here is derived from an EMBL/GenBank/DDBJ whole genome shotgun (WGS) entry which is preliminary data.</text>
</comment>
<dbReference type="Proteomes" id="UP001163835">
    <property type="component" value="Unassembled WGS sequence"/>
</dbReference>